<reference evidence="4" key="1">
    <citation type="submission" date="2015-11" db="EMBL/GenBank/DDBJ databases">
        <authorList>
            <person name="Varghese N."/>
        </authorList>
    </citation>
    <scope>NUCLEOTIDE SEQUENCE [LARGE SCALE GENOMIC DNA]</scope>
    <source>
        <strain evidence="4">JGI-23</strain>
    </source>
</reference>
<evidence type="ECO:0000313" key="3">
    <source>
        <dbReference type="EMBL" id="CUT05488.1"/>
    </source>
</evidence>
<accession>A0A0P1P1I5</accession>
<protein>
    <submittedName>
        <fullName evidence="3">TIGR03545 family protein</fullName>
    </submittedName>
</protein>
<keyword evidence="2" id="KW-0812">Transmembrane</keyword>
<keyword evidence="1" id="KW-0175">Coiled coil</keyword>
<keyword evidence="2" id="KW-1133">Transmembrane helix</keyword>
<dbReference type="OrthoDB" id="1522098at2"/>
<dbReference type="Proteomes" id="UP000199197">
    <property type="component" value="Unassembled WGS sequence"/>
</dbReference>
<feature type="transmembrane region" description="Helical" evidence="2">
    <location>
        <begin position="7"/>
        <end position="26"/>
    </location>
</feature>
<feature type="coiled-coil region" evidence="1">
    <location>
        <begin position="534"/>
        <end position="591"/>
    </location>
</feature>
<evidence type="ECO:0000256" key="2">
    <source>
        <dbReference type="SAM" id="Phobius"/>
    </source>
</evidence>
<sequence>MKYIRKSGLIFLFIVVSLIVLLNIFLTDKWLENQLEKAGSNIVGAKVEIDNLDVSIFKGYIKWQRIQITHPQYTMKNMIETGPVEFKISIPALLKRKFVIENMHILNIKTFTDRKTDGRLPKKPEEKPKEPSFFEQQFAYLMKEVSSAPAFEFVSEIKNIKPEEIINQANLQTPQKIDSLRNVFTSQIENVKKEIENIENDFNTLKSIEANLKTINVSGIKTIDDLKRTYETVKGAIKQINELKEKYRGKDKQVKEILNSFNESKRNIESWVKEDFARVKDFAKLPEISTFNVVKYLLGPKILSYYLTYLDYSNRAERIVNKLQSVKPEKEKRPPRLKGQDIHFVKEKALPDFWLKNCAISGETNAGFYIKGEIKNVTSQPQVLGLPTTVEITGDRPDKAKLNLFLLLDLASSPSKQNLKFSILNFPIVNFNFGHDVKYLPAGIKTTTGNVVVELSKFGADVNSSIKFLALNPNFDYKSVNFRNEYERMVDNIIKNTFSSLKQIDANVYLAVKDNKVSVNFNSSLDVQLTNGFKQAIGREVEEIKRKLENLVRERVEKYRVEFERQIDEKIKELNNKLESYNIKVAEVENLRNIKLQELDKEIKKRSGNILERIFK</sequence>
<keyword evidence="2" id="KW-0472">Membrane</keyword>
<name>A0A0P1P1I5_9BACT</name>
<dbReference type="InterPro" id="IPR019934">
    <property type="entry name" value="CHP03545"/>
</dbReference>
<gene>
    <name evidence="3" type="ORF">JGI23_01974</name>
</gene>
<organism evidence="3 4">
    <name type="scientific">Candidatus Chryseopegocella kryptomonas</name>
    <dbReference type="NCBI Taxonomy" id="1633643"/>
    <lineage>
        <taxon>Bacteria</taxon>
        <taxon>Pseudomonadati</taxon>
        <taxon>Candidatus Kryptoniota</taxon>
        <taxon>Candidatus Chryseopegocella</taxon>
    </lineage>
</organism>
<proteinExistence type="predicted"/>
<keyword evidence="4" id="KW-1185">Reference proteome</keyword>
<dbReference type="RefSeq" id="WP_092351168.1">
    <property type="nucleotide sequence ID" value="NZ_CZVW01000042.1"/>
</dbReference>
<feature type="coiled-coil region" evidence="1">
    <location>
        <begin position="181"/>
        <end position="260"/>
    </location>
</feature>
<dbReference type="EMBL" id="CZVW01000042">
    <property type="protein sequence ID" value="CUT05488.1"/>
    <property type="molecule type" value="Genomic_DNA"/>
</dbReference>
<dbReference type="NCBIfam" id="TIGR03545">
    <property type="entry name" value="TIGR03545 family protein"/>
    <property type="match status" value="1"/>
</dbReference>
<evidence type="ECO:0000256" key="1">
    <source>
        <dbReference type="SAM" id="Coils"/>
    </source>
</evidence>
<evidence type="ECO:0000313" key="4">
    <source>
        <dbReference type="Proteomes" id="UP000199197"/>
    </source>
</evidence>
<dbReference type="AlphaFoldDB" id="A0A0P1P1I5"/>